<evidence type="ECO:0000256" key="12">
    <source>
        <dbReference type="ARBA" id="ARBA00023012"/>
    </source>
</evidence>
<dbReference type="PROSITE" id="PS50109">
    <property type="entry name" value="HIS_KIN"/>
    <property type="match status" value="1"/>
</dbReference>
<dbReference type="PROSITE" id="PS50885">
    <property type="entry name" value="HAMP"/>
    <property type="match status" value="1"/>
</dbReference>
<evidence type="ECO:0000256" key="14">
    <source>
        <dbReference type="SAM" id="Phobius"/>
    </source>
</evidence>
<feature type="transmembrane region" description="Helical" evidence="14">
    <location>
        <begin position="299"/>
        <end position="319"/>
    </location>
</feature>
<evidence type="ECO:0000256" key="13">
    <source>
        <dbReference type="ARBA" id="ARBA00023136"/>
    </source>
</evidence>
<protein>
    <recommendedName>
        <fullName evidence="3">histidine kinase</fullName>
        <ecNumber evidence="3">2.7.13.3</ecNumber>
    </recommendedName>
</protein>
<evidence type="ECO:0000256" key="5">
    <source>
        <dbReference type="ARBA" id="ARBA00022553"/>
    </source>
</evidence>
<dbReference type="Gene3D" id="3.30.450.20">
    <property type="entry name" value="PAS domain"/>
    <property type="match status" value="1"/>
</dbReference>
<evidence type="ECO:0000313" key="17">
    <source>
        <dbReference type="EMBL" id="SQI62515.1"/>
    </source>
</evidence>
<keyword evidence="10" id="KW-0067">ATP-binding</keyword>
<dbReference type="PANTHER" id="PTHR34220">
    <property type="entry name" value="SENSOR HISTIDINE KINASE YPDA"/>
    <property type="match status" value="1"/>
</dbReference>
<dbReference type="InterPro" id="IPR050640">
    <property type="entry name" value="Bact_2-comp_sensor_kinase"/>
</dbReference>
<dbReference type="InterPro" id="IPR003594">
    <property type="entry name" value="HATPase_dom"/>
</dbReference>
<evidence type="ECO:0000256" key="10">
    <source>
        <dbReference type="ARBA" id="ARBA00022840"/>
    </source>
</evidence>
<keyword evidence="18" id="KW-1185">Reference proteome</keyword>
<keyword evidence="5" id="KW-0597">Phosphoprotein</keyword>
<keyword evidence="7 14" id="KW-0812">Transmembrane</keyword>
<dbReference type="CDD" id="cd06225">
    <property type="entry name" value="HAMP"/>
    <property type="match status" value="1"/>
</dbReference>
<proteinExistence type="predicted"/>
<dbReference type="SUPFAM" id="SSF55874">
    <property type="entry name" value="ATPase domain of HSP90 chaperone/DNA topoisomerase II/histidine kinase"/>
    <property type="match status" value="1"/>
</dbReference>
<dbReference type="Pfam" id="PF06580">
    <property type="entry name" value="His_kinase"/>
    <property type="match status" value="1"/>
</dbReference>
<dbReference type="Proteomes" id="UP000249134">
    <property type="component" value="Chromosome 1"/>
</dbReference>
<dbReference type="InterPro" id="IPR003660">
    <property type="entry name" value="HAMP_dom"/>
</dbReference>
<dbReference type="Gene3D" id="1.10.8.500">
    <property type="entry name" value="HAMP domain in histidine kinase"/>
    <property type="match status" value="1"/>
</dbReference>
<dbReference type="Pfam" id="PF02518">
    <property type="entry name" value="HATPase_c"/>
    <property type="match status" value="1"/>
</dbReference>
<evidence type="ECO:0000256" key="6">
    <source>
        <dbReference type="ARBA" id="ARBA00022679"/>
    </source>
</evidence>
<evidence type="ECO:0000256" key="1">
    <source>
        <dbReference type="ARBA" id="ARBA00000085"/>
    </source>
</evidence>
<evidence type="ECO:0000256" key="8">
    <source>
        <dbReference type="ARBA" id="ARBA00022741"/>
    </source>
</evidence>
<sequence length="591" mass="68029">MIKKLMSLKLHTKLMLFFSAITLIPLLFLGIFTYQVSSKMVKEQVSKGIMGKLTQINKNLAFFSRDIEQLSNYIYRSDVVHSVLEKPESRTNLEKYQDFKQIETLFDSVLGTKTWDINLYILGFNGDRYFTGDYLPLEYSDIQANWGIFRKAEEGKGAAVWDTHYTIKHTGEQEVVLRVGRLIKSPQNEETIGYLVIDILETSIAELYQSDYEDTQNQLFLLDAEGYVISGFPSKTTIGTRMRHESMDNIMGSQSGFFDTNWNEKKYITIFDTNEETNYKIATFLPENNIVKSGRSIRFLTILLIIIGFIVAVWLSYFFSLTITTPVNRLNKIMKKVESGNLDVRFQAKFQDEISDLGRNFNKMIIKLKTSIKDSLEKKNRLQKAEIQTLRAQINPHFLYNTLETMSAIAKIKGVRTISELAISLGEMMRYSIKKDSELVRLEEDLSLLERYLYIQEVRFREKITIIFTVDESTKHLFIPPLLIQPIVENAIIHGLETKVGKGKLLIRIFSRNAFLYVEIKDDGIGMSVEKLAYVNRLLHHTETAGESGIGLENVMKRISLYFGDNYGLTVDSEKDTGTTIIMKLPILKEK</sequence>
<dbReference type="InterPro" id="IPR010559">
    <property type="entry name" value="Sig_transdc_His_kin_internal"/>
</dbReference>
<evidence type="ECO:0000256" key="2">
    <source>
        <dbReference type="ARBA" id="ARBA00004651"/>
    </source>
</evidence>
<evidence type="ECO:0000256" key="3">
    <source>
        <dbReference type="ARBA" id="ARBA00012438"/>
    </source>
</evidence>
<dbReference type="RefSeq" id="WP_066141172.1">
    <property type="nucleotide sequence ID" value="NZ_CBCSGM010000003.1"/>
</dbReference>
<dbReference type="AlphaFoldDB" id="A0A2X4ZDA1"/>
<dbReference type="InterPro" id="IPR036890">
    <property type="entry name" value="HATPase_C_sf"/>
</dbReference>
<evidence type="ECO:0000313" key="18">
    <source>
        <dbReference type="Proteomes" id="UP000249134"/>
    </source>
</evidence>
<dbReference type="STRING" id="1348624.GCA_001591545_02103"/>
<dbReference type="PANTHER" id="PTHR34220:SF7">
    <property type="entry name" value="SENSOR HISTIDINE KINASE YPDA"/>
    <property type="match status" value="1"/>
</dbReference>
<keyword evidence="12" id="KW-0902">Two-component regulatory system</keyword>
<evidence type="ECO:0000256" key="11">
    <source>
        <dbReference type="ARBA" id="ARBA00022989"/>
    </source>
</evidence>
<feature type="domain" description="Histidine kinase" evidence="15">
    <location>
        <begin position="483"/>
        <end position="589"/>
    </location>
</feature>
<dbReference type="Pfam" id="PF02743">
    <property type="entry name" value="dCache_1"/>
    <property type="match status" value="1"/>
</dbReference>
<name>A0A2X4ZDA1_LEDLE</name>
<dbReference type="Pfam" id="PF00672">
    <property type="entry name" value="HAMP"/>
    <property type="match status" value="1"/>
</dbReference>
<evidence type="ECO:0000259" key="16">
    <source>
        <dbReference type="PROSITE" id="PS50885"/>
    </source>
</evidence>
<dbReference type="InterPro" id="IPR005467">
    <property type="entry name" value="His_kinase_dom"/>
</dbReference>
<dbReference type="SUPFAM" id="SSF158472">
    <property type="entry name" value="HAMP domain-like"/>
    <property type="match status" value="1"/>
</dbReference>
<reference evidence="17 18" key="1">
    <citation type="submission" date="2018-06" db="EMBL/GenBank/DDBJ databases">
        <authorList>
            <consortium name="Pathogen Informatics"/>
            <person name="Doyle S."/>
        </authorList>
    </citation>
    <scope>NUCLEOTIDE SEQUENCE [LARGE SCALE GENOMIC DNA]</scope>
    <source>
        <strain evidence="17 18">NCTC4824</strain>
    </source>
</reference>
<dbReference type="SMART" id="SM00387">
    <property type="entry name" value="HATPase_c"/>
    <property type="match status" value="1"/>
</dbReference>
<dbReference type="PRINTS" id="PR00344">
    <property type="entry name" value="BCTRLSENSOR"/>
</dbReference>
<feature type="transmembrane region" description="Helical" evidence="14">
    <location>
        <begin position="14"/>
        <end position="34"/>
    </location>
</feature>
<comment type="catalytic activity">
    <reaction evidence="1">
        <text>ATP + protein L-histidine = ADP + protein N-phospho-L-histidine.</text>
        <dbReference type="EC" id="2.7.13.3"/>
    </reaction>
</comment>
<keyword evidence="6 17" id="KW-0808">Transferase</keyword>
<dbReference type="InterPro" id="IPR033479">
    <property type="entry name" value="dCache_1"/>
</dbReference>
<dbReference type="SMART" id="SM00304">
    <property type="entry name" value="HAMP"/>
    <property type="match status" value="1"/>
</dbReference>
<keyword evidence="11 14" id="KW-1133">Transmembrane helix</keyword>
<comment type="subcellular location">
    <subcellularLocation>
        <location evidence="2">Cell membrane</location>
        <topology evidence="2">Multi-pass membrane protein</topology>
    </subcellularLocation>
</comment>
<dbReference type="KEGG" id="blen:NCTC4824_03679"/>
<dbReference type="EMBL" id="LS483476">
    <property type="protein sequence ID" value="SQI62515.1"/>
    <property type="molecule type" value="Genomic_DNA"/>
</dbReference>
<organism evidence="17 18">
    <name type="scientific">Lederbergia lenta</name>
    <name type="common">Bacillus lentus</name>
    <dbReference type="NCBI Taxonomy" id="1467"/>
    <lineage>
        <taxon>Bacteria</taxon>
        <taxon>Bacillati</taxon>
        <taxon>Bacillota</taxon>
        <taxon>Bacilli</taxon>
        <taxon>Bacillales</taxon>
        <taxon>Bacillaceae</taxon>
        <taxon>Lederbergia</taxon>
    </lineage>
</organism>
<keyword evidence="4" id="KW-1003">Cell membrane</keyword>
<keyword evidence="8" id="KW-0547">Nucleotide-binding</keyword>
<evidence type="ECO:0000256" key="9">
    <source>
        <dbReference type="ARBA" id="ARBA00022777"/>
    </source>
</evidence>
<keyword evidence="13 14" id="KW-0472">Membrane</keyword>
<gene>
    <name evidence="17" type="primary">yehU_3</name>
    <name evidence="17" type="ORF">NCTC4824_03679</name>
</gene>
<feature type="domain" description="HAMP" evidence="16">
    <location>
        <begin position="321"/>
        <end position="373"/>
    </location>
</feature>
<evidence type="ECO:0000256" key="4">
    <source>
        <dbReference type="ARBA" id="ARBA00022475"/>
    </source>
</evidence>
<dbReference type="Gene3D" id="3.30.565.10">
    <property type="entry name" value="Histidine kinase-like ATPase, C-terminal domain"/>
    <property type="match status" value="1"/>
</dbReference>
<evidence type="ECO:0000256" key="7">
    <source>
        <dbReference type="ARBA" id="ARBA00022692"/>
    </source>
</evidence>
<dbReference type="EC" id="2.7.13.3" evidence="3"/>
<dbReference type="GO" id="GO:0000155">
    <property type="term" value="F:phosphorelay sensor kinase activity"/>
    <property type="evidence" value="ECO:0007669"/>
    <property type="project" value="InterPro"/>
</dbReference>
<dbReference type="GO" id="GO:0005886">
    <property type="term" value="C:plasma membrane"/>
    <property type="evidence" value="ECO:0007669"/>
    <property type="project" value="UniProtKB-SubCell"/>
</dbReference>
<keyword evidence="9 17" id="KW-0418">Kinase</keyword>
<evidence type="ECO:0000259" key="15">
    <source>
        <dbReference type="PROSITE" id="PS50109"/>
    </source>
</evidence>
<dbReference type="GO" id="GO:0005524">
    <property type="term" value="F:ATP binding"/>
    <property type="evidence" value="ECO:0007669"/>
    <property type="project" value="UniProtKB-KW"/>
</dbReference>
<accession>A0A2X4ZDA1</accession>
<dbReference type="InterPro" id="IPR004358">
    <property type="entry name" value="Sig_transdc_His_kin-like_C"/>
</dbReference>